<protein>
    <submittedName>
        <fullName evidence="1">Uncharacterized protein</fullName>
    </submittedName>
</protein>
<proteinExistence type="predicted"/>
<reference evidence="1" key="2">
    <citation type="journal article" date="2015" name="Data Brief">
        <title>Shoot transcriptome of the giant reed, Arundo donax.</title>
        <authorList>
            <person name="Barrero R.A."/>
            <person name="Guerrero F.D."/>
            <person name="Moolhuijzen P."/>
            <person name="Goolsby J.A."/>
            <person name="Tidwell J."/>
            <person name="Bellgard S.E."/>
            <person name="Bellgard M.I."/>
        </authorList>
    </citation>
    <scope>NUCLEOTIDE SEQUENCE</scope>
    <source>
        <tissue evidence="1">Shoot tissue taken approximately 20 cm above the soil surface</tissue>
    </source>
</reference>
<dbReference type="EMBL" id="GBRH01178174">
    <property type="protein sequence ID" value="JAE19722.1"/>
    <property type="molecule type" value="Transcribed_RNA"/>
</dbReference>
<accession>A0A0A9G5F4</accession>
<dbReference type="AlphaFoldDB" id="A0A0A9G5F4"/>
<evidence type="ECO:0000313" key="1">
    <source>
        <dbReference type="EMBL" id="JAE19722.1"/>
    </source>
</evidence>
<reference evidence="1" key="1">
    <citation type="submission" date="2014-09" db="EMBL/GenBank/DDBJ databases">
        <authorList>
            <person name="Magalhaes I.L.F."/>
            <person name="Oliveira U."/>
            <person name="Santos F.R."/>
            <person name="Vidigal T.H.D.A."/>
            <person name="Brescovit A.D."/>
            <person name="Santos A.J."/>
        </authorList>
    </citation>
    <scope>NUCLEOTIDE SEQUENCE</scope>
    <source>
        <tissue evidence="1">Shoot tissue taken approximately 20 cm above the soil surface</tissue>
    </source>
</reference>
<sequence>MCIFLQGCILFRRNITIVIRRYSVAKMWYGVILLLSNILVSKIHFTICSVSGQINKHAAYHIAERHVRDKRNSRKCDI</sequence>
<name>A0A0A9G5F4_ARUDO</name>
<organism evidence="1">
    <name type="scientific">Arundo donax</name>
    <name type="common">Giant reed</name>
    <name type="synonym">Donax arundinaceus</name>
    <dbReference type="NCBI Taxonomy" id="35708"/>
    <lineage>
        <taxon>Eukaryota</taxon>
        <taxon>Viridiplantae</taxon>
        <taxon>Streptophyta</taxon>
        <taxon>Embryophyta</taxon>
        <taxon>Tracheophyta</taxon>
        <taxon>Spermatophyta</taxon>
        <taxon>Magnoliopsida</taxon>
        <taxon>Liliopsida</taxon>
        <taxon>Poales</taxon>
        <taxon>Poaceae</taxon>
        <taxon>PACMAD clade</taxon>
        <taxon>Arundinoideae</taxon>
        <taxon>Arundineae</taxon>
        <taxon>Arundo</taxon>
    </lineage>
</organism>